<dbReference type="AlphaFoldDB" id="B8C3Z6"/>
<proteinExistence type="inferred from homology"/>
<keyword evidence="8" id="KW-1185">Reference proteome</keyword>
<dbReference type="InterPro" id="IPR036388">
    <property type="entry name" value="WH-like_DNA-bd_sf"/>
</dbReference>
<accession>B8C3Z6</accession>
<name>B8C3Z6_THAPS</name>
<comment type="similarity">
    <text evidence="4">Belongs to the HSF family.</text>
</comment>
<evidence type="ECO:0000256" key="2">
    <source>
        <dbReference type="ARBA" id="ARBA00023125"/>
    </source>
</evidence>
<keyword evidence="2" id="KW-0238">DNA-binding</keyword>
<evidence type="ECO:0000256" key="1">
    <source>
        <dbReference type="ARBA" id="ARBA00004123"/>
    </source>
</evidence>
<evidence type="ECO:0000256" key="5">
    <source>
        <dbReference type="SAM" id="MobiDB-lite"/>
    </source>
</evidence>
<feature type="compositionally biased region" description="Low complexity" evidence="5">
    <location>
        <begin position="26"/>
        <end position="55"/>
    </location>
</feature>
<evidence type="ECO:0000259" key="6">
    <source>
        <dbReference type="SMART" id="SM00415"/>
    </source>
</evidence>
<keyword evidence="3" id="KW-0539">Nucleus</keyword>
<dbReference type="Gene3D" id="1.10.10.10">
    <property type="entry name" value="Winged helix-like DNA-binding domain superfamily/Winged helix DNA-binding domain"/>
    <property type="match status" value="1"/>
</dbReference>
<dbReference type="InterPro" id="IPR000232">
    <property type="entry name" value="HSF_DNA-bd"/>
</dbReference>
<dbReference type="SUPFAM" id="SSF46785">
    <property type="entry name" value="Winged helix' DNA-binding domain"/>
    <property type="match status" value="1"/>
</dbReference>
<feature type="compositionally biased region" description="Low complexity" evidence="5">
    <location>
        <begin position="77"/>
        <end position="86"/>
    </location>
</feature>
<dbReference type="RefSeq" id="XP_002290894.1">
    <property type="nucleotide sequence ID" value="XM_002290858.1"/>
</dbReference>
<dbReference type="FunFam" id="1.10.10.10:FF:000479">
    <property type="entry name" value="Predicted protein"/>
    <property type="match status" value="1"/>
</dbReference>
<dbReference type="PANTHER" id="PTHR10015:SF206">
    <property type="entry name" value="HSF-TYPE DNA-BINDING DOMAIN-CONTAINING PROTEIN"/>
    <property type="match status" value="1"/>
</dbReference>
<dbReference type="EMBL" id="CM000642">
    <property type="protein sequence ID" value="EED92646.1"/>
    <property type="molecule type" value="Genomic_DNA"/>
</dbReference>
<dbReference type="GeneID" id="7447211"/>
<feature type="region of interest" description="Disordered" evidence="5">
    <location>
        <begin position="77"/>
        <end position="99"/>
    </location>
</feature>
<comment type="subcellular location">
    <subcellularLocation>
        <location evidence="1">Nucleus</location>
    </subcellularLocation>
</comment>
<dbReference type="eggNOG" id="KOG0627">
    <property type="taxonomic scope" value="Eukaryota"/>
</dbReference>
<evidence type="ECO:0000256" key="3">
    <source>
        <dbReference type="ARBA" id="ARBA00023242"/>
    </source>
</evidence>
<dbReference type="HOGENOM" id="CLU_361917_0_0_1"/>
<dbReference type="PaxDb" id="35128-Thaps22932"/>
<evidence type="ECO:0000313" key="8">
    <source>
        <dbReference type="Proteomes" id="UP000001449"/>
    </source>
</evidence>
<reference evidence="7 8" key="1">
    <citation type="journal article" date="2004" name="Science">
        <title>The genome of the diatom Thalassiosira pseudonana: ecology, evolution, and metabolism.</title>
        <authorList>
            <person name="Armbrust E.V."/>
            <person name="Berges J.A."/>
            <person name="Bowler C."/>
            <person name="Green B.R."/>
            <person name="Martinez D."/>
            <person name="Putnam N.H."/>
            <person name="Zhou S."/>
            <person name="Allen A.E."/>
            <person name="Apt K.E."/>
            <person name="Bechner M."/>
            <person name="Brzezinski M.A."/>
            <person name="Chaal B.K."/>
            <person name="Chiovitti A."/>
            <person name="Davis A.K."/>
            <person name="Demarest M.S."/>
            <person name="Detter J.C."/>
            <person name="Glavina T."/>
            <person name="Goodstein D."/>
            <person name="Hadi M.Z."/>
            <person name="Hellsten U."/>
            <person name="Hildebrand M."/>
            <person name="Jenkins B.D."/>
            <person name="Jurka J."/>
            <person name="Kapitonov V.V."/>
            <person name="Kroger N."/>
            <person name="Lau W.W."/>
            <person name="Lane T.W."/>
            <person name="Larimer F.W."/>
            <person name="Lippmeier J.C."/>
            <person name="Lucas S."/>
            <person name="Medina M."/>
            <person name="Montsant A."/>
            <person name="Obornik M."/>
            <person name="Parker M.S."/>
            <person name="Palenik B."/>
            <person name="Pazour G.J."/>
            <person name="Richardson P.M."/>
            <person name="Rynearson T.A."/>
            <person name="Saito M.A."/>
            <person name="Schwartz D.C."/>
            <person name="Thamatrakoln K."/>
            <person name="Valentin K."/>
            <person name="Vardi A."/>
            <person name="Wilkerson F.P."/>
            <person name="Rokhsar D.S."/>
        </authorList>
    </citation>
    <scope>NUCLEOTIDE SEQUENCE [LARGE SCALE GENOMIC DNA]</scope>
    <source>
        <strain evidence="7 8">CCMP1335</strain>
    </source>
</reference>
<dbReference type="GO" id="GO:0043565">
    <property type="term" value="F:sequence-specific DNA binding"/>
    <property type="evidence" value="ECO:0007669"/>
    <property type="project" value="InterPro"/>
</dbReference>
<evidence type="ECO:0000256" key="4">
    <source>
        <dbReference type="RuleBase" id="RU004020"/>
    </source>
</evidence>
<sequence>MYSSNANSSAARPPSPPTMDDAELLRSVATSVATTTPPRPVVSSTTTSTTASTSSAKNNIINNNAMAVVSSSSAVQSSSAAANNTPSSPPSHPPTIRPIDHTYTNYSIISDSELQILDIDAETNGQLSLLKSASASPEEEEARAKLQGMICSYGPSTKNCGGVTKPFPWTLMDVLDRHDLTSIISWMPHGRAFLVKQQQQFASNILPRYFNQSKYLSFTRQLNLWGFKRITQGSDSGAYYHELFLRGRPYLAMRLRRQKIKGHGYKPIPNPKEEPNFYKDYPWMEELSEGRELPPLPPLRKKKGGGEVVGDEVDGIVSRKRVSLMDSDENFVGGNTKKVKREAADVAITAKQTSPGVEESLQQQQNYAIDRASKNILNALQFGRQQQPHGAVNALSEAQFNRFKGGLDAVAAAAGSSGSALMSSALSAPTEDDGLLHPPSMAASGFPPKFARRFKSVRDDGDNFLSNTLLQQSKKSEDPLVRAASLTLAQTAKAQTYNDPIFEELLTLRRSQEREINERSRASVNDELSSLRRGQQQIIASAMGRNTAPRAVDSLGSLGGRGMGMFSSAHHQLQHQLAPPDNLFMDRLALLQSERQKISSFHRARLMDEYVATGGTLPMPSSRSAVTSGMTDVMHRASSNAFGQGPSPQQYFSSHANNMFPPQSHLSPSGFPGLFSKPAPATKAPLTKAETSNLEEEDPVEASVQEALREANHLEEMALAQRTKAQQLALAGAVQAQNRYEMLQQHHKEQQYLSNARAYLWERREFDNDLSQM</sequence>
<gene>
    <name evidence="7" type="ORF">THAPSDRAFT_22932</name>
</gene>
<reference evidence="7 8" key="2">
    <citation type="journal article" date="2008" name="Nature">
        <title>The Phaeodactylum genome reveals the evolutionary history of diatom genomes.</title>
        <authorList>
            <person name="Bowler C."/>
            <person name="Allen A.E."/>
            <person name="Badger J.H."/>
            <person name="Grimwood J."/>
            <person name="Jabbari K."/>
            <person name="Kuo A."/>
            <person name="Maheswari U."/>
            <person name="Martens C."/>
            <person name="Maumus F."/>
            <person name="Otillar R.P."/>
            <person name="Rayko E."/>
            <person name="Salamov A."/>
            <person name="Vandepoele K."/>
            <person name="Beszteri B."/>
            <person name="Gruber A."/>
            <person name="Heijde M."/>
            <person name="Katinka M."/>
            <person name="Mock T."/>
            <person name="Valentin K."/>
            <person name="Verret F."/>
            <person name="Berges J.A."/>
            <person name="Brownlee C."/>
            <person name="Cadoret J.P."/>
            <person name="Chiovitti A."/>
            <person name="Choi C.J."/>
            <person name="Coesel S."/>
            <person name="De Martino A."/>
            <person name="Detter J.C."/>
            <person name="Durkin C."/>
            <person name="Falciatore A."/>
            <person name="Fournet J."/>
            <person name="Haruta M."/>
            <person name="Huysman M.J."/>
            <person name="Jenkins B.D."/>
            <person name="Jiroutova K."/>
            <person name="Jorgensen R.E."/>
            <person name="Joubert Y."/>
            <person name="Kaplan A."/>
            <person name="Kroger N."/>
            <person name="Kroth P.G."/>
            <person name="La Roche J."/>
            <person name="Lindquist E."/>
            <person name="Lommer M."/>
            <person name="Martin-Jezequel V."/>
            <person name="Lopez P.J."/>
            <person name="Lucas S."/>
            <person name="Mangogna M."/>
            <person name="McGinnis K."/>
            <person name="Medlin L.K."/>
            <person name="Montsant A."/>
            <person name="Oudot-Le Secq M.P."/>
            <person name="Napoli C."/>
            <person name="Obornik M."/>
            <person name="Parker M.S."/>
            <person name="Petit J.L."/>
            <person name="Porcel B.M."/>
            <person name="Poulsen N."/>
            <person name="Robison M."/>
            <person name="Rychlewski L."/>
            <person name="Rynearson T.A."/>
            <person name="Schmutz J."/>
            <person name="Shapiro H."/>
            <person name="Siaut M."/>
            <person name="Stanley M."/>
            <person name="Sussman M.R."/>
            <person name="Taylor A.R."/>
            <person name="Vardi A."/>
            <person name="von Dassow P."/>
            <person name="Vyverman W."/>
            <person name="Willis A."/>
            <person name="Wyrwicz L.S."/>
            <person name="Rokhsar D.S."/>
            <person name="Weissenbach J."/>
            <person name="Armbrust E.V."/>
            <person name="Green B.R."/>
            <person name="Van de Peer Y."/>
            <person name="Grigoriev I.V."/>
        </authorList>
    </citation>
    <scope>NUCLEOTIDE SEQUENCE [LARGE SCALE GENOMIC DNA]</scope>
    <source>
        <strain evidence="7 8">CCMP1335</strain>
    </source>
</reference>
<organism evidence="7 8">
    <name type="scientific">Thalassiosira pseudonana</name>
    <name type="common">Marine diatom</name>
    <name type="synonym">Cyclotella nana</name>
    <dbReference type="NCBI Taxonomy" id="35128"/>
    <lineage>
        <taxon>Eukaryota</taxon>
        <taxon>Sar</taxon>
        <taxon>Stramenopiles</taxon>
        <taxon>Ochrophyta</taxon>
        <taxon>Bacillariophyta</taxon>
        <taxon>Coscinodiscophyceae</taxon>
        <taxon>Thalassiosirophycidae</taxon>
        <taxon>Thalassiosirales</taxon>
        <taxon>Thalassiosiraceae</taxon>
        <taxon>Thalassiosira</taxon>
    </lineage>
</organism>
<feature type="compositionally biased region" description="Low complexity" evidence="5">
    <location>
        <begin position="678"/>
        <end position="691"/>
    </location>
</feature>
<dbReference type="GO" id="GO:0005634">
    <property type="term" value="C:nucleus"/>
    <property type="evidence" value="ECO:0007669"/>
    <property type="project" value="UniProtKB-SubCell"/>
</dbReference>
<feature type="compositionally biased region" description="Low complexity" evidence="5">
    <location>
        <begin position="1"/>
        <end position="12"/>
    </location>
</feature>
<dbReference type="Pfam" id="PF00447">
    <property type="entry name" value="HSF_DNA-bind"/>
    <property type="match status" value="1"/>
</dbReference>
<feature type="domain" description="HSF-type DNA-binding" evidence="6">
    <location>
        <begin position="163"/>
        <end position="258"/>
    </location>
</feature>
<evidence type="ECO:0000313" key="7">
    <source>
        <dbReference type="EMBL" id="EED92646.1"/>
    </source>
</evidence>
<dbReference type="KEGG" id="tps:THAPSDRAFT_22932"/>
<protein>
    <recommendedName>
        <fullName evidence="6">HSF-type DNA-binding domain-containing protein</fullName>
    </recommendedName>
</protein>
<feature type="region of interest" description="Disordered" evidence="5">
    <location>
        <begin position="678"/>
        <end position="698"/>
    </location>
</feature>
<dbReference type="InterPro" id="IPR036390">
    <property type="entry name" value="WH_DNA-bd_sf"/>
</dbReference>
<dbReference type="InParanoid" id="B8C3Z6"/>
<dbReference type="GO" id="GO:0003700">
    <property type="term" value="F:DNA-binding transcription factor activity"/>
    <property type="evidence" value="ECO:0007669"/>
    <property type="project" value="InterPro"/>
</dbReference>
<feature type="compositionally biased region" description="Pro residues" evidence="5">
    <location>
        <begin position="87"/>
        <end position="96"/>
    </location>
</feature>
<dbReference type="Proteomes" id="UP000001449">
    <property type="component" value="Chromosome 5"/>
</dbReference>
<dbReference type="SMART" id="SM00415">
    <property type="entry name" value="HSF"/>
    <property type="match status" value="1"/>
</dbReference>
<dbReference type="PRINTS" id="PR00056">
    <property type="entry name" value="HSFDOMAIN"/>
</dbReference>
<dbReference type="PANTHER" id="PTHR10015">
    <property type="entry name" value="HEAT SHOCK TRANSCRIPTION FACTOR"/>
    <property type="match status" value="1"/>
</dbReference>
<feature type="region of interest" description="Disordered" evidence="5">
    <location>
        <begin position="1"/>
        <end position="55"/>
    </location>
</feature>